<dbReference type="STRING" id="1391653.AKJ08_0086"/>
<evidence type="ECO:0000256" key="2">
    <source>
        <dbReference type="SAM" id="SignalP"/>
    </source>
</evidence>
<feature type="signal peptide" evidence="2">
    <location>
        <begin position="1"/>
        <end position="24"/>
    </location>
</feature>
<evidence type="ECO:0000256" key="1">
    <source>
        <dbReference type="SAM" id="Phobius"/>
    </source>
</evidence>
<keyword evidence="1" id="KW-0812">Transmembrane</keyword>
<dbReference type="RefSeq" id="WP_050724258.1">
    <property type="nucleotide sequence ID" value="NZ_CP012332.1"/>
</dbReference>
<dbReference type="EMBL" id="CP012332">
    <property type="protein sequence ID" value="AKU89699.1"/>
    <property type="molecule type" value="Genomic_DNA"/>
</dbReference>
<organism evidence="3 4">
    <name type="scientific">Vulgatibacter incomptus</name>
    <dbReference type="NCBI Taxonomy" id="1391653"/>
    <lineage>
        <taxon>Bacteria</taxon>
        <taxon>Pseudomonadati</taxon>
        <taxon>Myxococcota</taxon>
        <taxon>Myxococcia</taxon>
        <taxon>Myxococcales</taxon>
        <taxon>Cystobacterineae</taxon>
        <taxon>Vulgatibacteraceae</taxon>
        <taxon>Vulgatibacter</taxon>
    </lineage>
</organism>
<dbReference type="AlphaFoldDB" id="A0A0K1P9C0"/>
<dbReference type="Proteomes" id="UP000055590">
    <property type="component" value="Chromosome"/>
</dbReference>
<keyword evidence="2" id="KW-0732">Signal</keyword>
<evidence type="ECO:0000313" key="3">
    <source>
        <dbReference type="EMBL" id="AKU89699.1"/>
    </source>
</evidence>
<dbReference type="KEGG" id="vin:AKJ08_0086"/>
<evidence type="ECO:0000313" key="4">
    <source>
        <dbReference type="Proteomes" id="UP000055590"/>
    </source>
</evidence>
<feature type="chain" id="PRO_5005465368" evidence="2">
    <location>
        <begin position="25"/>
        <end position="201"/>
    </location>
</feature>
<protein>
    <submittedName>
        <fullName evidence="3">Uncharacterized protein</fullName>
    </submittedName>
</protein>
<reference evidence="3 4" key="1">
    <citation type="submission" date="2015-08" db="EMBL/GenBank/DDBJ databases">
        <authorList>
            <person name="Babu N.S."/>
            <person name="Beckwith C.J."/>
            <person name="Beseler K.G."/>
            <person name="Brison A."/>
            <person name="Carone J.V."/>
            <person name="Caskin T.P."/>
            <person name="Diamond M."/>
            <person name="Durham M.E."/>
            <person name="Foxe J.M."/>
            <person name="Go M."/>
            <person name="Henderson B.A."/>
            <person name="Jones I.B."/>
            <person name="McGettigan J.A."/>
            <person name="Micheletti S.J."/>
            <person name="Nasrallah M.E."/>
            <person name="Ortiz D."/>
            <person name="Piller C.R."/>
            <person name="Privatt S.R."/>
            <person name="Schneider S.L."/>
            <person name="Sharp S."/>
            <person name="Smith T.C."/>
            <person name="Stanton J.D."/>
            <person name="Ullery H.E."/>
            <person name="Wilson R.J."/>
            <person name="Serrano M.G."/>
            <person name="Buck G."/>
            <person name="Lee V."/>
            <person name="Wang Y."/>
            <person name="Carvalho R."/>
            <person name="Voegtly L."/>
            <person name="Shi R."/>
            <person name="Duckworth R."/>
            <person name="Johnson A."/>
            <person name="Loviza R."/>
            <person name="Walstead R."/>
            <person name="Shah Z."/>
            <person name="Kiflezghi M."/>
            <person name="Wade K."/>
            <person name="Ball S.L."/>
            <person name="Bradley K.W."/>
            <person name="Asai D.J."/>
            <person name="Bowman C.A."/>
            <person name="Russell D.A."/>
            <person name="Pope W.H."/>
            <person name="Jacobs-Sera D."/>
            <person name="Hendrix R.W."/>
            <person name="Hatfull G.F."/>
        </authorList>
    </citation>
    <scope>NUCLEOTIDE SEQUENCE [LARGE SCALE GENOMIC DNA]</scope>
    <source>
        <strain evidence="3 4">DSM 27710</strain>
    </source>
</reference>
<proteinExistence type="predicted"/>
<accession>A0A0K1P9C0</accession>
<keyword evidence="1" id="KW-0472">Membrane</keyword>
<gene>
    <name evidence="3" type="ORF">AKJ08_0086</name>
</gene>
<sequence>MTIWTKAIAAVVGTALLLPTAAMAADYPQVLEISGKECIKDLDSRGAVGIWCLKFGDYVRITEAEYVRMTQTDHGSKEAPPTLRLEIPRSAQDSFVVPASYSNHVFAAQGMASADSGATRYFFGGLALGILGPVGWLTGGLVANSSNVELPIVPPSWTDSDQAQFALTYATEVRSKRTTSAVIGGIVGTVVTGLVIYAIAK</sequence>
<feature type="transmembrane region" description="Helical" evidence="1">
    <location>
        <begin position="181"/>
        <end position="200"/>
    </location>
</feature>
<name>A0A0K1P9C0_9BACT</name>
<keyword evidence="4" id="KW-1185">Reference proteome</keyword>
<keyword evidence="1" id="KW-1133">Transmembrane helix</keyword>